<comment type="caution">
    <text evidence="7">Lacks conserved residue(s) required for the propagation of feature annotation.</text>
</comment>
<keyword evidence="3" id="KW-0645">Protease</keyword>
<protein>
    <submittedName>
        <fullName evidence="9">Peptidase M14</fullName>
    </submittedName>
</protein>
<keyword evidence="5" id="KW-0862">Zinc</keyword>
<dbReference type="GO" id="GO:0004181">
    <property type="term" value="F:metallocarboxypeptidase activity"/>
    <property type="evidence" value="ECO:0007669"/>
    <property type="project" value="InterPro"/>
</dbReference>
<name>A0A5C7ATG4_9FLAO</name>
<dbReference type="OrthoDB" id="1119199at2"/>
<dbReference type="GO" id="GO:0008270">
    <property type="term" value="F:zinc ion binding"/>
    <property type="evidence" value="ECO:0007669"/>
    <property type="project" value="InterPro"/>
</dbReference>
<keyword evidence="10" id="KW-1185">Reference proteome</keyword>
<dbReference type="SUPFAM" id="SSF53187">
    <property type="entry name" value="Zn-dependent exopeptidases"/>
    <property type="match status" value="1"/>
</dbReference>
<reference evidence="10" key="1">
    <citation type="submission" date="2019-08" db="EMBL/GenBank/DDBJ databases">
        <title>Seonamhaeicola sediminis sp. nov., isolated from marine sediment.</title>
        <authorList>
            <person name="Cao W.R."/>
        </authorList>
    </citation>
    <scope>NUCLEOTIDE SEQUENCE [LARGE SCALE GENOMIC DNA]</scope>
    <source>
        <strain evidence="10">Gy8</strain>
    </source>
</reference>
<comment type="caution">
    <text evidence="9">The sequence shown here is derived from an EMBL/GenBank/DDBJ whole genome shotgun (WGS) entry which is preliminary data.</text>
</comment>
<gene>
    <name evidence="9" type="ORF">FUA26_06330</name>
</gene>
<feature type="domain" description="Peptidase M14" evidence="8">
    <location>
        <begin position="11"/>
        <end position="334"/>
    </location>
</feature>
<dbReference type="AlphaFoldDB" id="A0A5C7ATG4"/>
<evidence type="ECO:0000313" key="10">
    <source>
        <dbReference type="Proteomes" id="UP000321790"/>
    </source>
</evidence>
<organism evidence="9 10">
    <name type="scientific">Seonamhaeicola algicola</name>
    <dbReference type="NCBI Taxonomy" id="1719036"/>
    <lineage>
        <taxon>Bacteria</taxon>
        <taxon>Pseudomonadati</taxon>
        <taxon>Bacteroidota</taxon>
        <taxon>Flavobacteriia</taxon>
        <taxon>Flavobacteriales</taxon>
        <taxon>Flavobacteriaceae</taxon>
    </lineage>
</organism>
<dbReference type="Pfam" id="PF00246">
    <property type="entry name" value="Peptidase_M14"/>
    <property type="match status" value="1"/>
</dbReference>
<dbReference type="Proteomes" id="UP000321790">
    <property type="component" value="Unassembled WGS sequence"/>
</dbReference>
<comment type="cofactor">
    <cofactor evidence="1">
        <name>Zn(2+)</name>
        <dbReference type="ChEBI" id="CHEBI:29105"/>
    </cofactor>
</comment>
<dbReference type="GO" id="GO:0006508">
    <property type="term" value="P:proteolysis"/>
    <property type="evidence" value="ECO:0007669"/>
    <property type="project" value="UniProtKB-KW"/>
</dbReference>
<dbReference type="PANTHER" id="PTHR11705">
    <property type="entry name" value="PROTEASE FAMILY M14 CARBOXYPEPTIDASE A,B"/>
    <property type="match status" value="1"/>
</dbReference>
<dbReference type="PANTHER" id="PTHR11705:SF143">
    <property type="entry name" value="SLL0236 PROTEIN"/>
    <property type="match status" value="1"/>
</dbReference>
<sequence length="382" mass="42617">MKTDSLQTLYKTHKATALFGRYITNDTIHPLLNALPNICTVHTIGHSVRDKPIYGLTIGTGKKRILMWSQMHGNESTTTKALFDLLNTLCNASAASNSLLEAVTLNIIPILNPDGAEAYTRVNANQVDLNRDAQNLTQPESLVLRHVFNSFKPHFCYNLHGQRTIFSAGKARKSATVSFLSPAEDAACTVTATRKKAMEVIAQMNTMLQDVIPGQVGVYDDAFNLNCVGDTFQSEHAPTILFEAGHFEGDYDREYTRELIYRSYITSLNYIAAHDVTGTHYKPYYDIPENEKLFFDIIIRNVSGYAANLVDVAIQFKETLQGTSLVFVPVVEKIGVLHDFYGHKEIDAQGETLLDETHKMLAEGNENVIVILKNEKIVLKAK</sequence>
<accession>A0A5C7ATG4</accession>
<keyword evidence="4" id="KW-0378">Hydrolase</keyword>
<dbReference type="RefSeq" id="WP_147133180.1">
    <property type="nucleotide sequence ID" value="NZ_VOSC01000019.1"/>
</dbReference>
<evidence type="ECO:0000256" key="7">
    <source>
        <dbReference type="PROSITE-ProRule" id="PRU01379"/>
    </source>
</evidence>
<keyword evidence="6" id="KW-0482">Metalloprotease</keyword>
<dbReference type="SMART" id="SM00631">
    <property type="entry name" value="Zn_pept"/>
    <property type="match status" value="1"/>
</dbReference>
<evidence type="ECO:0000256" key="3">
    <source>
        <dbReference type="ARBA" id="ARBA00022670"/>
    </source>
</evidence>
<proteinExistence type="inferred from homology"/>
<evidence type="ECO:0000259" key="8">
    <source>
        <dbReference type="PROSITE" id="PS52035"/>
    </source>
</evidence>
<evidence type="ECO:0000256" key="4">
    <source>
        <dbReference type="ARBA" id="ARBA00022801"/>
    </source>
</evidence>
<evidence type="ECO:0000256" key="2">
    <source>
        <dbReference type="ARBA" id="ARBA00005988"/>
    </source>
</evidence>
<dbReference type="Gene3D" id="3.40.630.10">
    <property type="entry name" value="Zn peptidases"/>
    <property type="match status" value="1"/>
</dbReference>
<dbReference type="InterPro" id="IPR000834">
    <property type="entry name" value="Peptidase_M14"/>
</dbReference>
<dbReference type="EMBL" id="VOSC01000019">
    <property type="protein sequence ID" value="TXE11681.1"/>
    <property type="molecule type" value="Genomic_DNA"/>
</dbReference>
<evidence type="ECO:0000256" key="5">
    <source>
        <dbReference type="ARBA" id="ARBA00022833"/>
    </source>
</evidence>
<dbReference type="GO" id="GO:0005615">
    <property type="term" value="C:extracellular space"/>
    <property type="evidence" value="ECO:0007669"/>
    <property type="project" value="TreeGrafter"/>
</dbReference>
<dbReference type="PROSITE" id="PS52035">
    <property type="entry name" value="PEPTIDASE_M14"/>
    <property type="match status" value="1"/>
</dbReference>
<evidence type="ECO:0000256" key="1">
    <source>
        <dbReference type="ARBA" id="ARBA00001947"/>
    </source>
</evidence>
<evidence type="ECO:0000256" key="6">
    <source>
        <dbReference type="ARBA" id="ARBA00023049"/>
    </source>
</evidence>
<evidence type="ECO:0000313" key="9">
    <source>
        <dbReference type="EMBL" id="TXE11681.1"/>
    </source>
</evidence>
<comment type="similarity">
    <text evidence="2 7">Belongs to the peptidase M14 family.</text>
</comment>